<dbReference type="InterPro" id="IPR013144">
    <property type="entry name" value="CRA_dom"/>
</dbReference>
<name>A0A438EF09_VITVI</name>
<dbReference type="Pfam" id="PF08513">
    <property type="entry name" value="LisH"/>
    <property type="match status" value="1"/>
</dbReference>
<dbReference type="PROSITE" id="PS50896">
    <property type="entry name" value="LISH"/>
    <property type="match status" value="1"/>
</dbReference>
<keyword evidence="1" id="KW-0378">Hydrolase</keyword>
<evidence type="ECO:0000313" key="5">
    <source>
        <dbReference type="Proteomes" id="UP000288805"/>
    </source>
</evidence>
<dbReference type="InterPro" id="IPR054722">
    <property type="entry name" value="PolX-like_BBD"/>
</dbReference>
<gene>
    <name evidence="4" type="primary">GID8_0</name>
    <name evidence="4" type="ORF">CK203_075849</name>
</gene>
<feature type="domain" description="CTLH" evidence="3">
    <location>
        <begin position="854"/>
        <end position="911"/>
    </location>
</feature>
<dbReference type="InterPro" id="IPR013103">
    <property type="entry name" value="RVT_2"/>
</dbReference>
<keyword evidence="1" id="KW-0064">Aspartyl protease</keyword>
<organism evidence="4 5">
    <name type="scientific">Vitis vinifera</name>
    <name type="common">Grape</name>
    <dbReference type="NCBI Taxonomy" id="29760"/>
    <lineage>
        <taxon>Eukaryota</taxon>
        <taxon>Viridiplantae</taxon>
        <taxon>Streptophyta</taxon>
        <taxon>Embryophyta</taxon>
        <taxon>Tracheophyta</taxon>
        <taxon>Spermatophyta</taxon>
        <taxon>Magnoliopsida</taxon>
        <taxon>eudicotyledons</taxon>
        <taxon>Gunneridae</taxon>
        <taxon>Pentapetalae</taxon>
        <taxon>rosids</taxon>
        <taxon>Vitales</taxon>
        <taxon>Vitaceae</taxon>
        <taxon>Viteae</taxon>
        <taxon>Vitis</taxon>
    </lineage>
</organism>
<dbReference type="SUPFAM" id="SSF56672">
    <property type="entry name" value="DNA/RNA polymerases"/>
    <property type="match status" value="1"/>
</dbReference>
<evidence type="ECO:0000256" key="2">
    <source>
        <dbReference type="SAM" id="MobiDB-lite"/>
    </source>
</evidence>
<dbReference type="InterPro" id="IPR006595">
    <property type="entry name" value="CTLH_C"/>
</dbReference>
<protein>
    <submittedName>
        <fullName evidence="4">Protein GID8-like</fullName>
    </submittedName>
</protein>
<dbReference type="Pfam" id="PF07727">
    <property type="entry name" value="RVT_2"/>
    <property type="match status" value="1"/>
</dbReference>
<dbReference type="InterPro" id="IPR006594">
    <property type="entry name" value="LisH"/>
</dbReference>
<dbReference type="EMBL" id="QGNW01001304">
    <property type="protein sequence ID" value="RVW46286.1"/>
    <property type="molecule type" value="Genomic_DNA"/>
</dbReference>
<feature type="region of interest" description="Disordered" evidence="2">
    <location>
        <begin position="187"/>
        <end position="219"/>
    </location>
</feature>
<dbReference type="PROSITE" id="PS50897">
    <property type="entry name" value="CTLH"/>
    <property type="match status" value="1"/>
</dbReference>
<accession>A0A438EF09</accession>
<reference evidence="4 5" key="1">
    <citation type="journal article" date="2018" name="PLoS Genet.">
        <title>Population sequencing reveals clonal diversity and ancestral inbreeding in the grapevine cultivar Chardonnay.</title>
        <authorList>
            <person name="Roach M.J."/>
            <person name="Johnson D.L."/>
            <person name="Bohlmann J."/>
            <person name="van Vuuren H.J."/>
            <person name="Jones S.J."/>
            <person name="Pretorius I.S."/>
            <person name="Schmidt S.A."/>
            <person name="Borneman A.R."/>
        </authorList>
    </citation>
    <scope>NUCLEOTIDE SEQUENCE [LARGE SCALE GENOMIC DNA]</scope>
    <source>
        <strain evidence="5">cv. Chardonnay</strain>
        <tissue evidence="4">Leaf</tissue>
    </source>
</reference>
<dbReference type="GO" id="GO:0004190">
    <property type="term" value="F:aspartic-type endopeptidase activity"/>
    <property type="evidence" value="ECO:0007669"/>
    <property type="project" value="UniProtKB-KW"/>
</dbReference>
<proteinExistence type="predicted"/>
<keyword evidence="1" id="KW-0645">Protease</keyword>
<feature type="compositionally biased region" description="Low complexity" evidence="2">
    <location>
        <begin position="200"/>
        <end position="219"/>
    </location>
</feature>
<dbReference type="Pfam" id="PF22936">
    <property type="entry name" value="Pol_BBD"/>
    <property type="match status" value="1"/>
</dbReference>
<dbReference type="Pfam" id="PF10607">
    <property type="entry name" value="CTLH"/>
    <property type="match status" value="1"/>
</dbReference>
<evidence type="ECO:0000256" key="1">
    <source>
        <dbReference type="ARBA" id="ARBA00022750"/>
    </source>
</evidence>
<dbReference type="InterPro" id="IPR024964">
    <property type="entry name" value="CTLH/CRA"/>
</dbReference>
<evidence type="ECO:0000313" key="4">
    <source>
        <dbReference type="EMBL" id="RVW46286.1"/>
    </source>
</evidence>
<dbReference type="PANTHER" id="PTHR12864">
    <property type="entry name" value="RAN BINDING PROTEIN 9-RELATED"/>
    <property type="match status" value="1"/>
</dbReference>
<sequence>MTTKSYTFSSVKPGSPMITSEKLVGSENYLSWSASVELWFMGQGYEDHLVMQEADIPEAKGLYTNDIQRLYKVASSIVNVRQQDMDLSTIGQIASLKEEFLIVMPLNTDVGDQRTQIDKFFMVLMLIGLRPDLETARDQILGSSSVPSLDDVFTRLLRGRNGNRGRGQCPHCTYCDKLGHTRDRCYQLHGRPPRTAHVAQSSGPQLPQPPSSSTSQGISLTDSEYDDYFHYQATKSASVAQTGNAFACLTHTSSLGPWILDSGTSDHISGNKDLFSSITTTSALPTVTLVNGSQTLVKGFGFVHPLPSLPLHSVLYAPECPEYGEDDWHRTTNFLPKPQNASSWHIPDFKRVIVVIPLRLITTFFSLIAFLPPLQVYHCHHRVAVPPSLTEVLADSLPIPSASPAPALPPSADLPIALRKCNRSTRNPHPIYNFLSYHRLSSPYSAFVSTISSVSLPKSTPEALSHLGWRQAMVDEMTALHSNGTWDLIVLPSGKSTVDCRWVYTVKVGPDGQVDRLKAHLVAKGYTQVYGSDYGDTFSPVAKIASVRLLLSMATMRSWPLYQLDIKNAFLHGDLAEEVYMEQPLGFVAQGESGLVCRLRRSLYGLKQSPQAWFNRFSYVVREFGMFCSTIDHSVFYHHNSSGQCIYLTKDLGKLKYFLGIEIAQSSSGVFLSQRKYALDILEETGMLDYKPVDTPMDPNVKLIPGQGELLGDPGDIGDFHWDAVIRILRYIKSTPGQEAFLSRLQGMSMNSVEVKVLWMDSRKDKLSIKSLYAALGMVEEESIDHILLHCTEAKASSKKVITREEWERKLNDVKIRKEDMNKLVMNFLVTEGYVDAAEKFRMESGTEHIDLATITDRMAVKKAVQCGNVEDAIEKVNDLNPEILDTNPQLFFHLQQQRLIELIRNGKVDEALEFAQEELAPRGEENQSFLEELEKTVALLAFEDFSNCPVGELLDISQRLKTASEVNAAILTSQSHEKDPKLPSLLKMLIWAQNQLDDKAAYPRINDLSTARLEDPAV</sequence>
<dbReference type="Proteomes" id="UP000288805">
    <property type="component" value="Unassembled WGS sequence"/>
</dbReference>
<dbReference type="InterPro" id="IPR050618">
    <property type="entry name" value="Ubq-SigPath_Reg"/>
</dbReference>
<comment type="caution">
    <text evidence="4">The sequence shown here is derived from an EMBL/GenBank/DDBJ whole genome shotgun (WGS) entry which is preliminary data.</text>
</comment>
<evidence type="ECO:0000259" key="3">
    <source>
        <dbReference type="PROSITE" id="PS50897"/>
    </source>
</evidence>
<dbReference type="AlphaFoldDB" id="A0A438EF09"/>
<dbReference type="SMART" id="SM00668">
    <property type="entry name" value="CTLH"/>
    <property type="match status" value="1"/>
</dbReference>
<dbReference type="SMART" id="SM00667">
    <property type="entry name" value="LisH"/>
    <property type="match status" value="1"/>
</dbReference>
<dbReference type="InterPro" id="IPR043502">
    <property type="entry name" value="DNA/RNA_pol_sf"/>
</dbReference>
<dbReference type="SMART" id="SM00757">
    <property type="entry name" value="CRA"/>
    <property type="match status" value="1"/>
</dbReference>